<sequence length="177" mass="19294">MFRTSKLLVLVASLVLVLAPSISWGANASAAELTTEDPIEYYKENSEYFDISHEGDETTVTITDSDFKNLLDIKGIDSSFLSEKNTLMRSSSNGVTKIVWHGQARNGNVDIYLSKNWLNNISKFGVGTATAAIGALLPGKGWTIALGGIGAVISGGNFQHGRVFVVRGFVYQYYYLQ</sequence>
<reference evidence="2" key="1">
    <citation type="submission" date="2019-11" db="EMBL/GenBank/DDBJ databases">
        <authorList>
            <person name="Feng L."/>
        </authorList>
    </citation>
    <scope>NUCLEOTIDE SEQUENCE</scope>
    <source>
        <strain evidence="2">ECasseliflavusLFYP2</strain>
    </source>
</reference>
<proteinExistence type="predicted"/>
<dbReference type="AlphaFoldDB" id="A0A6N2YF18"/>
<feature type="chain" id="PRO_5038504618" evidence="1">
    <location>
        <begin position="26"/>
        <end position="177"/>
    </location>
</feature>
<evidence type="ECO:0000256" key="1">
    <source>
        <dbReference type="SAM" id="SignalP"/>
    </source>
</evidence>
<evidence type="ECO:0000313" key="2">
    <source>
        <dbReference type="EMBL" id="VYT64873.1"/>
    </source>
</evidence>
<protein>
    <submittedName>
        <fullName evidence="2">Uncharacterized protein</fullName>
    </submittedName>
</protein>
<feature type="signal peptide" evidence="1">
    <location>
        <begin position="1"/>
        <end position="25"/>
    </location>
</feature>
<dbReference type="EMBL" id="CACRTX010000002">
    <property type="protein sequence ID" value="VYT64873.1"/>
    <property type="molecule type" value="Genomic_DNA"/>
</dbReference>
<organism evidence="2">
    <name type="scientific">Enterococcus casseliflavus</name>
    <name type="common">Enterococcus flavescens</name>
    <dbReference type="NCBI Taxonomy" id="37734"/>
    <lineage>
        <taxon>Bacteria</taxon>
        <taxon>Bacillati</taxon>
        <taxon>Bacillota</taxon>
        <taxon>Bacilli</taxon>
        <taxon>Lactobacillales</taxon>
        <taxon>Enterococcaceae</taxon>
        <taxon>Enterococcus</taxon>
    </lineage>
</organism>
<name>A0A6N2YF18_ENTCA</name>
<keyword evidence="1" id="KW-0732">Signal</keyword>
<gene>
    <name evidence="2" type="ORF">ECLFYP2_01264</name>
</gene>
<accession>A0A6N2YF18</accession>
<dbReference type="RefSeq" id="WP_260668595.1">
    <property type="nucleotide sequence ID" value="NZ_CABHDD010000007.1"/>
</dbReference>